<evidence type="ECO:0000313" key="2">
    <source>
        <dbReference type="EMBL" id="CCE62477.1"/>
    </source>
</evidence>
<dbReference type="InterPro" id="IPR021917">
    <property type="entry name" value="Unchr_Zn-peptidase-like"/>
</dbReference>
<accession>G8BRV1</accession>
<dbReference type="EMBL" id="HE612858">
    <property type="protein sequence ID" value="CCE62477.1"/>
    <property type="molecule type" value="Genomic_DNA"/>
</dbReference>
<protein>
    <recommendedName>
        <fullName evidence="1">Jacalin-type lectin domain-containing protein</fullName>
    </recommendedName>
</protein>
<name>G8BRV1_TETPH</name>
<dbReference type="SUPFAM" id="SSF55486">
    <property type="entry name" value="Metalloproteases ('zincins'), catalytic domain"/>
    <property type="match status" value="1"/>
</dbReference>
<dbReference type="RefSeq" id="XP_003684911.1">
    <property type="nucleotide sequence ID" value="XM_003684863.1"/>
</dbReference>
<dbReference type="InterPro" id="IPR036404">
    <property type="entry name" value="Jacalin-like_lectin_dom_sf"/>
</dbReference>
<feature type="domain" description="Jacalin-type lectin" evidence="1">
    <location>
        <begin position="530"/>
        <end position="696"/>
    </location>
</feature>
<dbReference type="GeneID" id="11534098"/>
<dbReference type="Pfam" id="PF12044">
    <property type="entry name" value="Metallopep"/>
    <property type="match status" value="1"/>
</dbReference>
<proteinExistence type="predicted"/>
<evidence type="ECO:0000313" key="3">
    <source>
        <dbReference type="Proteomes" id="UP000005666"/>
    </source>
</evidence>
<dbReference type="AlphaFoldDB" id="G8BRV1"/>
<dbReference type="HOGENOM" id="CLU_009601_2_1_1"/>
<dbReference type="Gene3D" id="2.100.10.30">
    <property type="entry name" value="Jacalin-like lectin domain"/>
    <property type="match status" value="1"/>
</dbReference>
<dbReference type="OrthoDB" id="74460at2759"/>
<dbReference type="InterPro" id="IPR053002">
    <property type="entry name" value="Metalloproteinase_M10B"/>
</dbReference>
<reference evidence="2 3" key="1">
    <citation type="journal article" date="2011" name="Proc. Natl. Acad. Sci. U.S.A.">
        <title>Evolutionary erosion of yeast sex chromosomes by mating-type switching accidents.</title>
        <authorList>
            <person name="Gordon J.L."/>
            <person name="Armisen D."/>
            <person name="Proux-Wera E."/>
            <person name="Oheigeartaigh S.S."/>
            <person name="Byrne K.P."/>
            <person name="Wolfe K.H."/>
        </authorList>
    </citation>
    <scope>NUCLEOTIDE SEQUENCE [LARGE SCALE GENOMIC DNA]</scope>
    <source>
        <strain evidence="3">ATCC 24235 / CBS 4417 / NBRC 1672 / NRRL Y-8282 / UCD 70-5</strain>
    </source>
</reference>
<organism evidence="2 3">
    <name type="scientific">Tetrapisispora phaffii (strain ATCC 24235 / CBS 4417 / NBRC 1672 / NRRL Y-8282 / UCD 70-5)</name>
    <name type="common">Yeast</name>
    <name type="synonym">Fabospora phaffii</name>
    <dbReference type="NCBI Taxonomy" id="1071381"/>
    <lineage>
        <taxon>Eukaryota</taxon>
        <taxon>Fungi</taxon>
        <taxon>Dikarya</taxon>
        <taxon>Ascomycota</taxon>
        <taxon>Saccharomycotina</taxon>
        <taxon>Saccharomycetes</taxon>
        <taxon>Saccharomycetales</taxon>
        <taxon>Saccharomycetaceae</taxon>
        <taxon>Tetrapisispora</taxon>
    </lineage>
</organism>
<dbReference type="PANTHER" id="PTHR21054:SF2">
    <property type="entry name" value="MIP04191P"/>
    <property type="match status" value="1"/>
</dbReference>
<dbReference type="PROSITE" id="PS51752">
    <property type="entry name" value="JACALIN_LECTIN"/>
    <property type="match status" value="1"/>
</dbReference>
<evidence type="ECO:0000259" key="1">
    <source>
        <dbReference type="PROSITE" id="PS51752"/>
    </source>
</evidence>
<dbReference type="Proteomes" id="UP000005666">
    <property type="component" value="Chromosome 3"/>
</dbReference>
<gene>
    <name evidence="2" type="primary">TPHA0C03240</name>
    <name evidence="2" type="ordered locus">TPHA_0C03240</name>
</gene>
<dbReference type="GO" id="GO:0005737">
    <property type="term" value="C:cytoplasm"/>
    <property type="evidence" value="ECO:0007669"/>
    <property type="project" value="TreeGrafter"/>
</dbReference>
<keyword evidence="3" id="KW-1185">Reference proteome</keyword>
<dbReference type="OMA" id="MFRNNFG"/>
<dbReference type="SUPFAM" id="SSF51101">
    <property type="entry name" value="Mannose-binding lectins"/>
    <property type="match status" value="1"/>
</dbReference>
<dbReference type="InterPro" id="IPR001229">
    <property type="entry name" value="Jacalin-like_lectin_dom"/>
</dbReference>
<sequence>MPPLPDTKKKEQLEIFNLQEIAIVTSPCIIIHGKCLSNNGSKTIQVQHQSLPTLTYPVDENFFKITCHLQPGENTLTMVTDTNLFKIIKCIYTPMYQNLPVHLCLLIARDSPLLFDSPKSQIQKEGGNNLDLAIRKLRMAGRLMQAFTNEQMLRAGFGQRCFQFVEEYALDTIFQSSQEMRNTIKIHILRSDKTTKEIRDYNIAQQNKDAKNSGGLFDIAMNCVRGSEFFNQPGLKKPVQAAVMFMDTHWDGKMITGHAALGGGTSDIKLAIFGSHGMYSWPTCMEQLLPYMLDTTKSSTKEVANDCNECGSHWECCVVTMGAFMHEIGHLLGCPHEENGVMLRDYVRLNRSFLTRESFCLRTNSNGAKPPIYPREECTWHRLDLLRFLYHPSFTLPQDFYDPSFLRPSKINSDGLTQPALFPLGNGSCMIKSEGGIYCIEIICGDLTRAYIEYLPKSLGGTGTQKEVILSLQDLRSRIPPNHLEKHANDFKIGILCTNGPNKTFDNFPNLLNISTISMAKYNYPGNVKGIKSPLLGNSNRGSEFDIIPINIKNITMVRVYYGSALDGLRFYQRTDDPNKPPSIPPRTYVSGLKDSMKNFSINDKNTYNVLIGNETTNFSDINLENGEIIKEFNVRCGAWIDGIQIVTSRGRSSPMFGNANGGSLGQLKAPHGQQILGIYGRKSNWMDAIGIVYGNI</sequence>
<dbReference type="eggNOG" id="KOG4525">
    <property type="taxonomic scope" value="Eukaryota"/>
</dbReference>
<dbReference type="Pfam" id="PF01419">
    <property type="entry name" value="Jacalin"/>
    <property type="match status" value="1"/>
</dbReference>
<dbReference type="PANTHER" id="PTHR21054">
    <property type="entry name" value="ZINC METALLOPROTEINASE-RELATED"/>
    <property type="match status" value="1"/>
</dbReference>
<dbReference type="KEGG" id="tpf:TPHA_0C03240"/>